<comment type="similarity">
    <text evidence="2">Belongs to the DcuC/DcuD transporter (TC 2.A.61) family.</text>
</comment>
<comment type="subcellular location">
    <subcellularLocation>
        <location evidence="1">Cell membrane</location>
        <topology evidence="1">Multi-pass membrane protein</topology>
    </subcellularLocation>
</comment>
<feature type="transmembrane region" description="Helical" evidence="8">
    <location>
        <begin position="6"/>
        <end position="23"/>
    </location>
</feature>
<accession>A0AAC9J2Y5</accession>
<dbReference type="Pfam" id="PF03606">
    <property type="entry name" value="DcuC"/>
    <property type="match status" value="1"/>
</dbReference>
<keyword evidence="3" id="KW-0813">Transport</keyword>
<feature type="transmembrane region" description="Helical" evidence="8">
    <location>
        <begin position="284"/>
        <end position="308"/>
    </location>
</feature>
<feature type="transmembrane region" description="Helical" evidence="8">
    <location>
        <begin position="207"/>
        <end position="226"/>
    </location>
</feature>
<feature type="transmembrane region" description="Helical" evidence="8">
    <location>
        <begin position="30"/>
        <end position="47"/>
    </location>
</feature>
<dbReference type="GO" id="GO:0005886">
    <property type="term" value="C:plasma membrane"/>
    <property type="evidence" value="ECO:0007669"/>
    <property type="project" value="UniProtKB-SubCell"/>
</dbReference>
<protein>
    <submittedName>
        <fullName evidence="9">C4-dicarboxylate ABC transporter</fullName>
    </submittedName>
</protein>
<feature type="transmembrane region" description="Helical" evidence="8">
    <location>
        <begin position="256"/>
        <end position="278"/>
    </location>
</feature>
<dbReference type="KEGG" id="vhl:BME96_17855"/>
<name>A0AAC9J2Y5_VIRHA</name>
<organism evidence="9 10">
    <name type="scientific">Virgibacillus halodenitrificans</name>
    <name type="common">Bacillus halodenitrificans</name>
    <dbReference type="NCBI Taxonomy" id="1482"/>
    <lineage>
        <taxon>Bacteria</taxon>
        <taxon>Bacillati</taxon>
        <taxon>Bacillota</taxon>
        <taxon>Bacilli</taxon>
        <taxon>Bacillales</taxon>
        <taxon>Bacillaceae</taxon>
        <taxon>Virgibacillus</taxon>
    </lineage>
</organism>
<evidence type="ECO:0000256" key="3">
    <source>
        <dbReference type="ARBA" id="ARBA00022448"/>
    </source>
</evidence>
<feature type="transmembrane region" description="Helical" evidence="8">
    <location>
        <begin position="401"/>
        <end position="418"/>
    </location>
</feature>
<proteinExistence type="inferred from homology"/>
<dbReference type="PANTHER" id="PTHR42002:SF2">
    <property type="entry name" value="ANAEROBIC C4-DICARBOXYLATE TRANSPORTER DCUC-RELATED"/>
    <property type="match status" value="1"/>
</dbReference>
<evidence type="ECO:0000256" key="4">
    <source>
        <dbReference type="ARBA" id="ARBA00022475"/>
    </source>
</evidence>
<feature type="transmembrane region" description="Helical" evidence="8">
    <location>
        <begin position="454"/>
        <end position="472"/>
    </location>
</feature>
<keyword evidence="6 8" id="KW-1133">Transmembrane helix</keyword>
<feature type="transmembrane region" description="Helical" evidence="8">
    <location>
        <begin position="77"/>
        <end position="96"/>
    </location>
</feature>
<dbReference type="NCBIfam" id="TIGR00771">
    <property type="entry name" value="DcuC"/>
    <property type="match status" value="1"/>
</dbReference>
<feature type="transmembrane region" description="Helical" evidence="8">
    <location>
        <begin position="369"/>
        <end position="394"/>
    </location>
</feature>
<dbReference type="GO" id="GO:0015556">
    <property type="term" value="F:C4-dicarboxylate transmembrane transporter activity"/>
    <property type="evidence" value="ECO:0007669"/>
    <property type="project" value="InterPro"/>
</dbReference>
<sequence length="473" mass="50860">MLNDLIMYASAILAVAVVVYMLIKKMDIKIALFLMGIILILVSLAMGNDIALKEFESTGSAFLDPLQVIVEQFKSTFAKAGLIILMLGGYTAYMSSIGANDITVQVLTRPISKIKSVYFLVPIVFLLGNLLSLVIPSASTLAILLLATLYPVLKRAGMSTLSIAAIIATSATIIPTPLGSDNVAIAEELALHPAFANLTVTDYVFNYHAMISLPTLLFIAIVHYFWQKRMDKRSANKVSKEEVELKKLDEIKGGKLYKTVYAILPIFPIILLLISFALELTTGIAVTLSVEIAVIVSLILAIICELIRKKGDKKVLSDTESFFEGMGRAIPIVALIVAASVFVTGLQSIGLIEQLQESMQHIQGSGFNFILPLILVAFTALIVLLSGSGIALFFAMVPLMVPLADAAGINPIAISIPMGLAGNLFRSVSPVAAVVLIIAGTLKVDPLDIIKRTSVPMVSGVIFMFILSMIVFL</sequence>
<dbReference type="RefSeq" id="WP_060681450.1">
    <property type="nucleotide sequence ID" value="NZ_CP017962.1"/>
</dbReference>
<evidence type="ECO:0000313" key="9">
    <source>
        <dbReference type="EMBL" id="APC49950.1"/>
    </source>
</evidence>
<evidence type="ECO:0000256" key="8">
    <source>
        <dbReference type="SAM" id="Phobius"/>
    </source>
</evidence>
<dbReference type="NCBIfam" id="NF037994">
    <property type="entry name" value="DcuC_1"/>
    <property type="match status" value="1"/>
</dbReference>
<dbReference type="AlphaFoldDB" id="A0AAC9J2Y5"/>
<evidence type="ECO:0000256" key="1">
    <source>
        <dbReference type="ARBA" id="ARBA00004651"/>
    </source>
</evidence>
<evidence type="ECO:0000256" key="7">
    <source>
        <dbReference type="ARBA" id="ARBA00023136"/>
    </source>
</evidence>
<gene>
    <name evidence="9" type="ORF">BME96_17855</name>
</gene>
<evidence type="ECO:0000256" key="2">
    <source>
        <dbReference type="ARBA" id="ARBA00005275"/>
    </source>
</evidence>
<keyword evidence="4" id="KW-1003">Cell membrane</keyword>
<dbReference type="PANTHER" id="PTHR42002">
    <property type="entry name" value="ANAEROBIC C4-DICARBOXYLATE TRANSPORTER DCUC-RELATED"/>
    <property type="match status" value="1"/>
</dbReference>
<dbReference type="EMBL" id="CP017962">
    <property type="protein sequence ID" value="APC49950.1"/>
    <property type="molecule type" value="Genomic_DNA"/>
</dbReference>
<dbReference type="GeneID" id="71516276"/>
<feature type="transmembrane region" description="Helical" evidence="8">
    <location>
        <begin position="329"/>
        <end position="349"/>
    </location>
</feature>
<evidence type="ECO:0000256" key="5">
    <source>
        <dbReference type="ARBA" id="ARBA00022692"/>
    </source>
</evidence>
<feature type="transmembrane region" description="Helical" evidence="8">
    <location>
        <begin position="424"/>
        <end position="442"/>
    </location>
</feature>
<evidence type="ECO:0000256" key="6">
    <source>
        <dbReference type="ARBA" id="ARBA00022989"/>
    </source>
</evidence>
<feature type="transmembrane region" description="Helical" evidence="8">
    <location>
        <begin position="117"/>
        <end position="150"/>
    </location>
</feature>
<dbReference type="InterPro" id="IPR018385">
    <property type="entry name" value="C4_dicarb_anaerob_car-like"/>
</dbReference>
<keyword evidence="5 8" id="KW-0812">Transmembrane</keyword>
<dbReference type="Proteomes" id="UP000182945">
    <property type="component" value="Chromosome"/>
</dbReference>
<evidence type="ECO:0000313" key="10">
    <source>
        <dbReference type="Proteomes" id="UP000182945"/>
    </source>
</evidence>
<keyword evidence="7 8" id="KW-0472">Membrane</keyword>
<reference evidence="9 10" key="1">
    <citation type="submission" date="2016-11" db="EMBL/GenBank/DDBJ databases">
        <title>Complete genome sequencing of Virgibacillus halodenitrificans PDB-F2.</title>
        <authorList>
            <person name="Sun Z."/>
            <person name="Zhou Y."/>
            <person name="Li H."/>
        </authorList>
    </citation>
    <scope>NUCLEOTIDE SEQUENCE [LARGE SCALE GENOMIC DNA]</scope>
    <source>
        <strain evidence="9 10">PDB-F2</strain>
    </source>
</reference>
<dbReference type="InterPro" id="IPR004669">
    <property type="entry name" value="C4_dicarb_anaerob_car"/>
</dbReference>